<dbReference type="Proteomes" id="UP000799118">
    <property type="component" value="Unassembled WGS sequence"/>
</dbReference>
<evidence type="ECO:0000256" key="1">
    <source>
        <dbReference type="SAM" id="MobiDB-lite"/>
    </source>
</evidence>
<sequence length="213" mass="24783">MLERQTERLVEIQEKEKQAATEVAADEEERERKLGEELEAIIEEGRKATTKESKEQRKRQEREQRNAEKEATKKEKEAAKKEKEAVKKEKEAAKKRSRKPKEIRKNRRGIGIQYVFGSIIQVDFLRVTGMLEASQNIHVVIVLSLVDFTQSVHPRNEKENLVMRFKVMVKAELINKALETSTGIAGKEVADLTRWEWNEGEETGWLYPEVDHN</sequence>
<gene>
    <name evidence="2" type="ORF">BT96DRAFT_943076</name>
</gene>
<organism evidence="2 3">
    <name type="scientific">Gymnopus androsaceus JB14</name>
    <dbReference type="NCBI Taxonomy" id="1447944"/>
    <lineage>
        <taxon>Eukaryota</taxon>
        <taxon>Fungi</taxon>
        <taxon>Dikarya</taxon>
        <taxon>Basidiomycota</taxon>
        <taxon>Agaricomycotina</taxon>
        <taxon>Agaricomycetes</taxon>
        <taxon>Agaricomycetidae</taxon>
        <taxon>Agaricales</taxon>
        <taxon>Marasmiineae</taxon>
        <taxon>Omphalotaceae</taxon>
        <taxon>Gymnopus</taxon>
    </lineage>
</organism>
<evidence type="ECO:0000313" key="2">
    <source>
        <dbReference type="EMBL" id="KAE9394612.1"/>
    </source>
</evidence>
<dbReference type="EMBL" id="ML769547">
    <property type="protein sequence ID" value="KAE9394612.1"/>
    <property type="molecule type" value="Genomic_DNA"/>
</dbReference>
<accession>A0A6A4H8T3</accession>
<dbReference type="AlphaFoldDB" id="A0A6A4H8T3"/>
<name>A0A6A4H8T3_9AGAR</name>
<feature type="compositionally biased region" description="Basic and acidic residues" evidence="1">
    <location>
        <begin position="43"/>
        <end position="94"/>
    </location>
</feature>
<proteinExistence type="predicted"/>
<evidence type="ECO:0000313" key="3">
    <source>
        <dbReference type="Proteomes" id="UP000799118"/>
    </source>
</evidence>
<protein>
    <submittedName>
        <fullName evidence="2">Uncharacterized protein</fullName>
    </submittedName>
</protein>
<reference evidence="2" key="1">
    <citation type="journal article" date="2019" name="Environ. Microbiol.">
        <title>Fungal ecological strategies reflected in gene transcription - a case study of two litter decomposers.</title>
        <authorList>
            <person name="Barbi F."/>
            <person name="Kohler A."/>
            <person name="Barry K."/>
            <person name="Baskaran P."/>
            <person name="Daum C."/>
            <person name="Fauchery L."/>
            <person name="Ihrmark K."/>
            <person name="Kuo A."/>
            <person name="LaButti K."/>
            <person name="Lipzen A."/>
            <person name="Morin E."/>
            <person name="Grigoriev I.V."/>
            <person name="Henrissat B."/>
            <person name="Lindahl B."/>
            <person name="Martin F."/>
        </authorList>
    </citation>
    <scope>NUCLEOTIDE SEQUENCE</scope>
    <source>
        <strain evidence="2">JB14</strain>
    </source>
</reference>
<feature type="region of interest" description="Disordered" evidence="1">
    <location>
        <begin position="13"/>
        <end position="103"/>
    </location>
</feature>
<keyword evidence="3" id="KW-1185">Reference proteome</keyword>